<sequence length="114" mass="12838">MSVSDKTVYSVCSRLTLMVMKLTGLERGISVNQYFDRAADKSLLQRLIEDNKDLSTPFSALDKSNKDCKTELIEYLDNEIRAYAASEIKENYAALKNGNLLVVKTLNSVMQKHA</sequence>
<dbReference type="RefSeq" id="WP_230657509.1">
    <property type="nucleotide sequence ID" value="NZ_BRRE01000002.1"/>
</dbReference>
<comment type="caution">
    <text evidence="1">The sequence shown here is derived from an EMBL/GenBank/DDBJ whole genome shotgun (WGS) entry which is preliminary data.</text>
</comment>
<dbReference type="AlphaFoldDB" id="A0A9Q4CQC4"/>
<evidence type="ECO:0000313" key="1">
    <source>
        <dbReference type="EMBL" id="MCY0791480.1"/>
    </source>
</evidence>
<organism evidence="1 2">
    <name type="scientific">Morganella morganii</name>
    <name type="common">Proteus morganii</name>
    <dbReference type="NCBI Taxonomy" id="582"/>
    <lineage>
        <taxon>Bacteria</taxon>
        <taxon>Pseudomonadati</taxon>
        <taxon>Pseudomonadota</taxon>
        <taxon>Gammaproteobacteria</taxon>
        <taxon>Enterobacterales</taxon>
        <taxon>Morganellaceae</taxon>
        <taxon>Morganella</taxon>
    </lineage>
</organism>
<protein>
    <submittedName>
        <fullName evidence="1">Uncharacterized protein</fullName>
    </submittedName>
</protein>
<name>A0A9Q4CQC4_MORMO</name>
<dbReference type="EMBL" id="JAPNMI010000010">
    <property type="protein sequence ID" value="MCY0791480.1"/>
    <property type="molecule type" value="Genomic_DNA"/>
</dbReference>
<dbReference type="Proteomes" id="UP001076655">
    <property type="component" value="Unassembled WGS sequence"/>
</dbReference>
<evidence type="ECO:0000313" key="2">
    <source>
        <dbReference type="Proteomes" id="UP001076655"/>
    </source>
</evidence>
<gene>
    <name evidence="1" type="ORF">N0392_17520</name>
</gene>
<proteinExistence type="predicted"/>
<dbReference type="Gene3D" id="1.20.120.600">
    <property type="entry name" value="Crystal structure from the mobile metagenome of halifax harbour sewage outfall"/>
    <property type="match status" value="1"/>
</dbReference>
<reference evidence="1" key="1">
    <citation type="submission" date="2022-08" db="EMBL/GenBank/DDBJ databases">
        <authorList>
            <person name="Dale J.L."/>
        </authorList>
    </citation>
    <scope>NUCLEOTIDE SEQUENCE</scope>
    <source>
        <strain evidence="1">2022EL-00758</strain>
    </source>
</reference>
<accession>A0A9Q4CQC4</accession>